<dbReference type="PROSITE" id="PS50893">
    <property type="entry name" value="ABC_TRANSPORTER_2"/>
    <property type="match status" value="1"/>
</dbReference>
<dbReference type="InterPro" id="IPR003593">
    <property type="entry name" value="AAA+_ATPase"/>
</dbReference>
<evidence type="ECO:0000256" key="1">
    <source>
        <dbReference type="ARBA" id="ARBA00005417"/>
    </source>
</evidence>
<name>A0A1G7GVY7_9RHOB</name>
<keyword evidence="8" id="KW-1185">Reference proteome</keyword>
<evidence type="ECO:0000259" key="6">
    <source>
        <dbReference type="PROSITE" id="PS50893"/>
    </source>
</evidence>
<dbReference type="PANTHER" id="PTHR42788:SF19">
    <property type="entry name" value="ALIPHATIC SULFONATES IMPORT ATP-BINDING PROTEIN SSUB 2"/>
    <property type="match status" value="1"/>
</dbReference>
<protein>
    <submittedName>
        <fullName evidence="7">NitT/TauT family transport system ATP-binding protein</fullName>
    </submittedName>
</protein>
<accession>A0A1G7GVY7</accession>
<keyword evidence="4 7" id="KW-0067">ATP-binding</keyword>
<dbReference type="GO" id="GO:0005524">
    <property type="term" value="F:ATP binding"/>
    <property type="evidence" value="ECO:0007669"/>
    <property type="project" value="UniProtKB-KW"/>
</dbReference>
<dbReference type="PROSITE" id="PS00211">
    <property type="entry name" value="ABC_TRANSPORTER_1"/>
    <property type="match status" value="1"/>
</dbReference>
<evidence type="ECO:0000256" key="2">
    <source>
        <dbReference type="ARBA" id="ARBA00022448"/>
    </source>
</evidence>
<dbReference type="OrthoDB" id="9802264at2"/>
<keyword evidence="3" id="KW-0547">Nucleotide-binding</keyword>
<dbReference type="InterPro" id="IPR003439">
    <property type="entry name" value="ABC_transporter-like_ATP-bd"/>
</dbReference>
<reference evidence="7 8" key="1">
    <citation type="submission" date="2016-10" db="EMBL/GenBank/DDBJ databases">
        <authorList>
            <person name="de Groot N.N."/>
        </authorList>
    </citation>
    <scope>NUCLEOTIDE SEQUENCE [LARGE SCALE GENOMIC DNA]</scope>
    <source>
        <strain evidence="7 8">DSM 22220</strain>
    </source>
</reference>
<dbReference type="InterPro" id="IPR017871">
    <property type="entry name" value="ABC_transporter-like_CS"/>
</dbReference>
<dbReference type="SUPFAM" id="SSF52540">
    <property type="entry name" value="P-loop containing nucleoside triphosphate hydrolases"/>
    <property type="match status" value="1"/>
</dbReference>
<dbReference type="STRING" id="591205.SAMN05421538_11523"/>
<dbReference type="AlphaFoldDB" id="A0A1G7GVY7"/>
<gene>
    <name evidence="7" type="ORF">SAMN05421538_11523</name>
</gene>
<dbReference type="InterPro" id="IPR027417">
    <property type="entry name" value="P-loop_NTPase"/>
</dbReference>
<keyword evidence="2" id="KW-0813">Transport</keyword>
<feature type="domain" description="ABC transporter" evidence="6">
    <location>
        <begin position="2"/>
        <end position="207"/>
    </location>
</feature>
<evidence type="ECO:0000256" key="4">
    <source>
        <dbReference type="ARBA" id="ARBA00022840"/>
    </source>
</evidence>
<dbReference type="Gene3D" id="3.40.50.300">
    <property type="entry name" value="P-loop containing nucleotide triphosphate hydrolases"/>
    <property type="match status" value="1"/>
</dbReference>
<dbReference type="SMART" id="SM00382">
    <property type="entry name" value="AAA"/>
    <property type="match status" value="1"/>
</dbReference>
<dbReference type="EMBL" id="FNAH01000015">
    <property type="protein sequence ID" value="SDE92348.1"/>
    <property type="molecule type" value="Genomic_DNA"/>
</dbReference>
<dbReference type="GO" id="GO:0016887">
    <property type="term" value="F:ATP hydrolysis activity"/>
    <property type="evidence" value="ECO:0007669"/>
    <property type="project" value="InterPro"/>
</dbReference>
<sequence>MIRAEIQSKCFGAKQVLDPITLEVARGEVLAIEGSSGVGKSTLLRILASLDDDFDGRVEATGRMSMVFQEPRLMPWRNVGDNIRLTTRATAGAIGQMLTRVGLAGHENTYPRALSLGQARRVALARAFVVPPNILILDEPFTSLDPDRVADLLVLTRELIDSHRPATIFVTHSRHEARQLADRRAELTGQPARLVSKTGDMPQMQTA</sequence>
<evidence type="ECO:0000256" key="5">
    <source>
        <dbReference type="SAM" id="MobiDB-lite"/>
    </source>
</evidence>
<proteinExistence type="inferred from homology"/>
<feature type="region of interest" description="Disordered" evidence="5">
    <location>
        <begin position="184"/>
        <end position="207"/>
    </location>
</feature>
<evidence type="ECO:0000313" key="8">
    <source>
        <dbReference type="Proteomes" id="UP000199344"/>
    </source>
</evidence>
<comment type="similarity">
    <text evidence="1">Belongs to the ABC transporter superfamily.</text>
</comment>
<dbReference type="RefSeq" id="WP_090525555.1">
    <property type="nucleotide sequence ID" value="NZ_FNAH01000015.1"/>
</dbReference>
<evidence type="ECO:0000256" key="3">
    <source>
        <dbReference type="ARBA" id="ARBA00022741"/>
    </source>
</evidence>
<dbReference type="PANTHER" id="PTHR42788">
    <property type="entry name" value="TAURINE IMPORT ATP-BINDING PROTEIN-RELATED"/>
    <property type="match status" value="1"/>
</dbReference>
<evidence type="ECO:0000313" key="7">
    <source>
        <dbReference type="EMBL" id="SDE92348.1"/>
    </source>
</evidence>
<dbReference type="InterPro" id="IPR050166">
    <property type="entry name" value="ABC_transporter_ATP-bind"/>
</dbReference>
<dbReference type="Proteomes" id="UP000199344">
    <property type="component" value="Unassembled WGS sequence"/>
</dbReference>
<dbReference type="Pfam" id="PF00005">
    <property type="entry name" value="ABC_tran"/>
    <property type="match status" value="1"/>
</dbReference>
<organism evidence="7 8">
    <name type="scientific">Paracoccus isoporae</name>
    <dbReference type="NCBI Taxonomy" id="591205"/>
    <lineage>
        <taxon>Bacteria</taxon>
        <taxon>Pseudomonadati</taxon>
        <taxon>Pseudomonadota</taxon>
        <taxon>Alphaproteobacteria</taxon>
        <taxon>Rhodobacterales</taxon>
        <taxon>Paracoccaceae</taxon>
        <taxon>Paracoccus</taxon>
    </lineage>
</organism>